<feature type="region of interest" description="Disordered" evidence="1">
    <location>
        <begin position="1"/>
        <end position="37"/>
    </location>
</feature>
<reference evidence="4" key="1">
    <citation type="submission" date="2022-10" db="EMBL/GenBank/DDBJ databases">
        <title>Culturing micro-colonial fungi from biological soil crusts in the Mojave desert and describing Neophaeococcomyces mojavensis, and introducing the new genera and species Taxawa tesnikishii.</title>
        <authorList>
            <person name="Kurbessoian T."/>
            <person name="Stajich J.E."/>
        </authorList>
    </citation>
    <scope>NUCLEOTIDE SEQUENCE</scope>
    <source>
        <strain evidence="4">TK_1</strain>
    </source>
</reference>
<sequence length="332" mass="36640">MAEPQTTAHEGTATNTASTSAAQQPSTTPSDTRPLSELLEQYRQALKTQQPGQNLSHIRALISQRMAEAALSDDEIEEIEPSSNNRIVSYSPSQAQRTQHSASPTPKLRSARDVLHKLLWDPSFEADDYVVVYEDRFVGEMEKRIREWKREQTDEEFIPESRVVKFKRISSGEVVWDRRLKADSVFGSGHLKMPTTSVSTPIPAGMTDAQAVAAVQNHEVMIHALAPEIISYKMLSGDPKTKAVYEVTDRKPIGQTTYKLTITNVAGGVDTLVNANPPVGTLTIAGKWRVANGKLQEDVDIDGNFVMKRMAKGNVDKTHPSQHVKLLAGVKA</sequence>
<protein>
    <submittedName>
        <fullName evidence="4">Uncharacterized protein</fullName>
    </submittedName>
</protein>
<evidence type="ECO:0000313" key="5">
    <source>
        <dbReference type="Proteomes" id="UP001172684"/>
    </source>
</evidence>
<dbReference type="Pfam" id="PF23155">
    <property type="entry name" value="DUF7053"/>
    <property type="match status" value="1"/>
</dbReference>
<evidence type="ECO:0000313" key="4">
    <source>
        <dbReference type="EMBL" id="KAJ9662136.1"/>
    </source>
</evidence>
<dbReference type="EMBL" id="JAPDRL010000052">
    <property type="protein sequence ID" value="KAJ9662136.1"/>
    <property type="molecule type" value="Genomic_DNA"/>
</dbReference>
<accession>A0ABQ9NML9</accession>
<comment type="caution">
    <text evidence="4">The sequence shown here is derived from an EMBL/GenBank/DDBJ whole genome shotgun (WGS) entry which is preliminary data.</text>
</comment>
<gene>
    <name evidence="4" type="ORF">H2201_006244</name>
</gene>
<dbReference type="Proteomes" id="UP001172684">
    <property type="component" value="Unassembled WGS sequence"/>
</dbReference>
<feature type="compositionally biased region" description="Polar residues" evidence="1">
    <location>
        <begin position="81"/>
        <end position="104"/>
    </location>
</feature>
<name>A0ABQ9NML9_9PEZI</name>
<dbReference type="InterPro" id="IPR040459">
    <property type="entry name" value="MJ1316"/>
</dbReference>
<evidence type="ECO:0000256" key="1">
    <source>
        <dbReference type="SAM" id="MobiDB-lite"/>
    </source>
</evidence>
<dbReference type="InterPro" id="IPR055481">
    <property type="entry name" value="DUF7053"/>
</dbReference>
<proteinExistence type="predicted"/>
<organism evidence="4 5">
    <name type="scientific">Coniosporium apollinis</name>
    <dbReference type="NCBI Taxonomy" id="61459"/>
    <lineage>
        <taxon>Eukaryota</taxon>
        <taxon>Fungi</taxon>
        <taxon>Dikarya</taxon>
        <taxon>Ascomycota</taxon>
        <taxon>Pezizomycotina</taxon>
        <taxon>Dothideomycetes</taxon>
        <taxon>Dothideomycetes incertae sedis</taxon>
        <taxon>Coniosporium</taxon>
    </lineage>
</organism>
<evidence type="ECO:0000259" key="3">
    <source>
        <dbReference type="Pfam" id="PF23155"/>
    </source>
</evidence>
<dbReference type="Pfam" id="PF04457">
    <property type="entry name" value="MJ1316"/>
    <property type="match status" value="1"/>
</dbReference>
<evidence type="ECO:0000259" key="2">
    <source>
        <dbReference type="Pfam" id="PF04457"/>
    </source>
</evidence>
<feature type="compositionally biased region" description="Low complexity" evidence="1">
    <location>
        <begin position="12"/>
        <end position="30"/>
    </location>
</feature>
<keyword evidence="5" id="KW-1185">Reference proteome</keyword>
<feature type="domain" description="DUF7053" evidence="3">
    <location>
        <begin position="196"/>
        <end position="328"/>
    </location>
</feature>
<feature type="domain" description="MJ1316 RNA cyclic group end recognition" evidence="2">
    <location>
        <begin position="108"/>
        <end position="178"/>
    </location>
</feature>
<feature type="region of interest" description="Disordered" evidence="1">
    <location>
        <begin position="81"/>
        <end position="107"/>
    </location>
</feature>